<feature type="transmembrane region" description="Helical" evidence="1">
    <location>
        <begin position="178"/>
        <end position="199"/>
    </location>
</feature>
<gene>
    <name evidence="2" type="ORF">C0V82_10155</name>
</gene>
<keyword evidence="1" id="KW-1133">Transmembrane helix</keyword>
<dbReference type="GO" id="GO:0032153">
    <property type="term" value="C:cell division site"/>
    <property type="evidence" value="ECO:0007669"/>
    <property type="project" value="TreeGrafter"/>
</dbReference>
<dbReference type="OrthoDB" id="9814843at2"/>
<dbReference type="GO" id="GO:0016020">
    <property type="term" value="C:membrane"/>
    <property type="evidence" value="ECO:0007669"/>
    <property type="project" value="InterPro"/>
</dbReference>
<dbReference type="KEGG" id="ncb:C0V82_10155"/>
<evidence type="ECO:0000313" key="2">
    <source>
        <dbReference type="EMBL" id="AUN30558.1"/>
    </source>
</evidence>
<dbReference type="EMBL" id="CP025611">
    <property type="protein sequence ID" value="AUN30558.1"/>
    <property type="molecule type" value="Genomic_DNA"/>
</dbReference>
<reference evidence="2 3" key="1">
    <citation type="submission" date="2017-12" db="EMBL/GenBank/DDBJ databases">
        <title>Genomes of bacteria within cyanobacterial aggregates.</title>
        <authorList>
            <person name="Cai H."/>
        </authorList>
    </citation>
    <scope>NUCLEOTIDE SEQUENCE [LARGE SCALE GENOMIC DNA]</scope>
    <source>
        <strain evidence="2 3">TH16</strain>
    </source>
</reference>
<dbReference type="InterPro" id="IPR004513">
    <property type="entry name" value="FtsX"/>
</dbReference>
<name>A0A2K9NBR4_9PROT</name>
<evidence type="ECO:0000313" key="3">
    <source>
        <dbReference type="Proteomes" id="UP000234752"/>
    </source>
</evidence>
<protein>
    <submittedName>
        <fullName evidence="2">Uncharacterized protein</fullName>
    </submittedName>
</protein>
<keyword evidence="1" id="KW-0472">Membrane</keyword>
<organism evidence="2 3">
    <name type="scientific">Niveispirillum cyanobacteriorum</name>
    <dbReference type="NCBI Taxonomy" id="1612173"/>
    <lineage>
        <taxon>Bacteria</taxon>
        <taxon>Pseudomonadati</taxon>
        <taxon>Pseudomonadota</taxon>
        <taxon>Alphaproteobacteria</taxon>
        <taxon>Rhodospirillales</taxon>
        <taxon>Azospirillaceae</taxon>
        <taxon>Niveispirillum</taxon>
    </lineage>
</organism>
<dbReference type="PANTHER" id="PTHR47755">
    <property type="entry name" value="CELL DIVISION PROTEIN FTSX"/>
    <property type="match status" value="1"/>
</dbReference>
<feature type="transmembrane region" description="Helical" evidence="1">
    <location>
        <begin position="275"/>
        <end position="297"/>
    </location>
</feature>
<dbReference type="PANTHER" id="PTHR47755:SF1">
    <property type="entry name" value="CELL DIVISION PROTEIN FTSX"/>
    <property type="match status" value="1"/>
</dbReference>
<evidence type="ECO:0000256" key="1">
    <source>
        <dbReference type="SAM" id="Phobius"/>
    </source>
</evidence>
<dbReference type="GO" id="GO:0051301">
    <property type="term" value="P:cell division"/>
    <property type="evidence" value="ECO:0007669"/>
    <property type="project" value="InterPro"/>
</dbReference>
<sequence length="305" mass="32298">MNGPPQPEQGPMRRRAHFDIPLSQDATGRFLPWIIALMVYLAALALAVSLILSGLARRWDSELTAGMTVQVAPTGTANARELDERVRKVMDALSSSAFVATASRLSDADARALVEPWLGEGALVSELPLPVLIDVRLADGANVADLSEQLNRAAPFVTVEDPARWLGDLRRLARTVQAVSVGIIALIGGAGVISIIFAASSGFAVHRQEVELLHVMGATDGYVAGQFQTHMLRQALLGGGVGFLLALATLWGLEQAGQGLGASLLPDMALSLRDWAWLPVVPVVAALLAALTARLTVMRALGRLP</sequence>
<feature type="transmembrane region" description="Helical" evidence="1">
    <location>
        <begin position="30"/>
        <end position="52"/>
    </location>
</feature>
<dbReference type="AlphaFoldDB" id="A0A2K9NBR4"/>
<accession>A0A2K9NBR4</accession>
<dbReference type="Proteomes" id="UP000234752">
    <property type="component" value="Chromosome eg_1"/>
</dbReference>
<proteinExistence type="predicted"/>
<keyword evidence="1" id="KW-0812">Transmembrane</keyword>
<keyword evidence="3" id="KW-1185">Reference proteome</keyword>